<evidence type="ECO:0000256" key="2">
    <source>
        <dbReference type="ARBA" id="ARBA00023002"/>
    </source>
</evidence>
<dbReference type="PRINTS" id="PR00081">
    <property type="entry name" value="GDHRDH"/>
</dbReference>
<reference evidence="3 4" key="1">
    <citation type="journal article" date="2011" name="PLoS Genet.">
        <title>Genome sequencing and comparative transcriptomics of the model entomopathogenic fungi Metarhizium anisopliae and M. acridum.</title>
        <authorList>
            <person name="Gao Q."/>
            <person name="Jin K."/>
            <person name="Ying S.H."/>
            <person name="Zhang Y."/>
            <person name="Xiao G."/>
            <person name="Shang Y."/>
            <person name="Duan Z."/>
            <person name="Hu X."/>
            <person name="Xie X.Q."/>
            <person name="Zhou G."/>
            <person name="Peng G."/>
            <person name="Luo Z."/>
            <person name="Huang W."/>
            <person name="Wang B."/>
            <person name="Fang W."/>
            <person name="Wang S."/>
            <person name="Zhong Y."/>
            <person name="Ma L.J."/>
            <person name="St Leger R.J."/>
            <person name="Zhao G.P."/>
            <person name="Pei Y."/>
            <person name="Feng M.G."/>
            <person name="Xia Y."/>
            <person name="Wang C."/>
        </authorList>
    </citation>
    <scope>NUCLEOTIDE SEQUENCE [LARGE SCALE GENOMIC DNA]</scope>
    <source>
        <strain evidence="3 4">CQMa 102</strain>
    </source>
</reference>
<dbReference type="Pfam" id="PF00106">
    <property type="entry name" value="adh_short"/>
    <property type="match status" value="1"/>
</dbReference>
<dbReference type="OrthoDB" id="1933717at2759"/>
<dbReference type="InterPro" id="IPR036291">
    <property type="entry name" value="NAD(P)-bd_dom_sf"/>
</dbReference>
<dbReference type="SUPFAM" id="SSF51735">
    <property type="entry name" value="NAD(P)-binding Rossmann-fold domains"/>
    <property type="match status" value="1"/>
</dbReference>
<dbReference type="EMBL" id="GL698613">
    <property type="protein sequence ID" value="EFY84650.1"/>
    <property type="molecule type" value="Genomic_DNA"/>
</dbReference>
<dbReference type="GO" id="GO:0016491">
    <property type="term" value="F:oxidoreductase activity"/>
    <property type="evidence" value="ECO:0007669"/>
    <property type="project" value="UniProtKB-KW"/>
</dbReference>
<dbReference type="eggNOG" id="KOG4169">
    <property type="taxonomic scope" value="Eukaryota"/>
</dbReference>
<dbReference type="Gene3D" id="3.40.50.720">
    <property type="entry name" value="NAD(P)-binding Rossmann-like Domain"/>
    <property type="match status" value="1"/>
</dbReference>
<dbReference type="InterPro" id="IPR002347">
    <property type="entry name" value="SDR_fam"/>
</dbReference>
<evidence type="ECO:0000313" key="3">
    <source>
        <dbReference type="EMBL" id="EFY84650.1"/>
    </source>
</evidence>
<evidence type="ECO:0000313" key="4">
    <source>
        <dbReference type="Proteomes" id="UP000002499"/>
    </source>
</evidence>
<dbReference type="PANTHER" id="PTHR42901:SF1">
    <property type="entry name" value="ALCOHOL DEHYDROGENASE"/>
    <property type="match status" value="1"/>
</dbReference>
<dbReference type="InParanoid" id="E9EHG7"/>
<dbReference type="AlphaFoldDB" id="E9EHG7"/>
<organism evidence="4">
    <name type="scientific">Metarhizium acridum (strain CQMa 102)</name>
    <dbReference type="NCBI Taxonomy" id="655827"/>
    <lineage>
        <taxon>Eukaryota</taxon>
        <taxon>Fungi</taxon>
        <taxon>Dikarya</taxon>
        <taxon>Ascomycota</taxon>
        <taxon>Pezizomycotina</taxon>
        <taxon>Sordariomycetes</taxon>
        <taxon>Hypocreomycetidae</taxon>
        <taxon>Hypocreales</taxon>
        <taxon>Clavicipitaceae</taxon>
        <taxon>Metarhizium</taxon>
    </lineage>
</organism>
<keyword evidence="2" id="KW-0560">Oxidoreductase</keyword>
<keyword evidence="4" id="KW-1185">Reference proteome</keyword>
<evidence type="ECO:0000256" key="1">
    <source>
        <dbReference type="ARBA" id="ARBA00006484"/>
    </source>
</evidence>
<dbReference type="OMA" id="SWDINEM"/>
<accession>E9EHG7</accession>
<name>E9EHG7_METAQ</name>
<dbReference type="Proteomes" id="UP000002499">
    <property type="component" value="Unassembled WGS sequence"/>
</dbReference>
<dbReference type="PANTHER" id="PTHR42901">
    <property type="entry name" value="ALCOHOL DEHYDROGENASE"/>
    <property type="match status" value="1"/>
</dbReference>
<proteinExistence type="inferred from homology"/>
<gene>
    <name evidence="3" type="ORF">MAC_09315</name>
</gene>
<comment type="similarity">
    <text evidence="1">Belongs to the short-chain dehydrogenases/reductases (SDR) family.</text>
</comment>
<sequence>MAVSPAPTSTVHKQPYAAIDPARPELSQKGRVVLVTGSSSGIGFAIARSFAKAQAAVVILTGRQQASLSKAVDILKLQFPNTQFIGKGIDIADSDAVGLLWDQLDAEDLVVDVLILNAARIQPKVASMLDLGYEEVVADFATNVGGNMKLTDCFYHQRKRDKAKRLDLPGHFAVWASTTEASFLHGRFVWSSWDINEMRQGEFRKRIDDDDNYLKVGVIGL</sequence>
<dbReference type="HOGENOM" id="CLU_010194_8_2_1"/>
<protein>
    <submittedName>
        <fullName evidence="3">Short-chain dehydrogenase, putative</fullName>
    </submittedName>
</protein>